<reference evidence="2 3" key="1">
    <citation type="submission" date="2023-03" db="EMBL/GenBank/DDBJ databases">
        <title>High-quality genome of Scylla paramamosain provides insights in environmental adaptation.</title>
        <authorList>
            <person name="Zhang L."/>
        </authorList>
    </citation>
    <scope>NUCLEOTIDE SEQUENCE [LARGE SCALE GENOMIC DNA]</scope>
    <source>
        <strain evidence="2">LZ_2023a</strain>
        <tissue evidence="2">Muscle</tissue>
    </source>
</reference>
<dbReference type="PANTHER" id="PTHR47331:SF1">
    <property type="entry name" value="GAG-LIKE PROTEIN"/>
    <property type="match status" value="1"/>
</dbReference>
<sequence>MSVGVKGVRSIFVPNVLVIEALPELLRSSAATSRHISEVTHLQGITVLEQLPQAADVIIGLDKPNAFVPLEVRKGGDGELFAVQTPLGWTINGPVLRTDPEQVAMGYLATLTTRDSIGLKEQVRRLWEQDSAYDDEEKMHQEQPLNVSITPNIQEAGCVKILQAEGGLIPTGGGSSAVTSDSVEPYVVCRVRGVERVTCRAGSPLDVGGVTGLMMVIVEWAVGEVVVIRDFRARKMSNRKFKSADLVTTPGLSYSLVPGDYEATPQPGWRAMADTSLPPHRPHPGFSVSCWFRVSLGKAARLGFVLFLFLGSSGRPDTTTVSPLHFSLCFPGLLLSGFLPVHPTPEQKLDNVFTMSSFEELKKQAIELALSGAEIGQYVAHQQANEREERAAKRQAQKEEAERQARNEDAERQEKSELAETKRMRLSSLAIPLHSSYAMPLLAQQQRPIRVEEGWTKGQLLTVAWEQKRSDRT</sequence>
<feature type="region of interest" description="Disordered" evidence="1">
    <location>
        <begin position="382"/>
        <end position="421"/>
    </location>
</feature>
<comment type="caution">
    <text evidence="2">The sequence shown here is derived from an EMBL/GenBank/DDBJ whole genome shotgun (WGS) entry which is preliminary data.</text>
</comment>
<evidence type="ECO:0000256" key="1">
    <source>
        <dbReference type="SAM" id="MobiDB-lite"/>
    </source>
</evidence>
<dbReference type="Proteomes" id="UP001487740">
    <property type="component" value="Unassembled WGS sequence"/>
</dbReference>
<proteinExistence type="predicted"/>
<feature type="compositionally biased region" description="Basic and acidic residues" evidence="1">
    <location>
        <begin position="384"/>
        <end position="421"/>
    </location>
</feature>
<dbReference type="EMBL" id="JARAKH010000044">
    <property type="protein sequence ID" value="KAK8379035.1"/>
    <property type="molecule type" value="Genomic_DNA"/>
</dbReference>
<evidence type="ECO:0000313" key="3">
    <source>
        <dbReference type="Proteomes" id="UP001487740"/>
    </source>
</evidence>
<dbReference type="PANTHER" id="PTHR47331">
    <property type="entry name" value="PHD-TYPE DOMAIN-CONTAINING PROTEIN"/>
    <property type="match status" value="1"/>
</dbReference>
<evidence type="ECO:0000313" key="2">
    <source>
        <dbReference type="EMBL" id="KAK8379035.1"/>
    </source>
</evidence>
<accession>A0AAW0SWG3</accession>
<keyword evidence="3" id="KW-1185">Reference proteome</keyword>
<gene>
    <name evidence="2" type="ORF">O3P69_009642</name>
</gene>
<organism evidence="2 3">
    <name type="scientific">Scylla paramamosain</name>
    <name type="common">Mud crab</name>
    <dbReference type="NCBI Taxonomy" id="85552"/>
    <lineage>
        <taxon>Eukaryota</taxon>
        <taxon>Metazoa</taxon>
        <taxon>Ecdysozoa</taxon>
        <taxon>Arthropoda</taxon>
        <taxon>Crustacea</taxon>
        <taxon>Multicrustacea</taxon>
        <taxon>Malacostraca</taxon>
        <taxon>Eumalacostraca</taxon>
        <taxon>Eucarida</taxon>
        <taxon>Decapoda</taxon>
        <taxon>Pleocyemata</taxon>
        <taxon>Brachyura</taxon>
        <taxon>Eubrachyura</taxon>
        <taxon>Portunoidea</taxon>
        <taxon>Portunidae</taxon>
        <taxon>Portuninae</taxon>
        <taxon>Scylla</taxon>
    </lineage>
</organism>
<name>A0AAW0SWG3_SCYPA</name>
<dbReference type="AlphaFoldDB" id="A0AAW0SWG3"/>
<protein>
    <submittedName>
        <fullName evidence="2">Uncharacterized protein</fullName>
    </submittedName>
</protein>